<dbReference type="STRING" id="371731.Rsw2DRAFT_2759"/>
<dbReference type="RefSeq" id="WP_008031947.1">
    <property type="nucleotide sequence ID" value="NZ_ACYY01000021.1"/>
</dbReference>
<gene>
    <name evidence="2" type="ORF">Rsw2DRAFT_2759</name>
</gene>
<organism evidence="2 3">
    <name type="scientific">Rhodobacter ferrooxidans</name>
    <dbReference type="NCBI Taxonomy" id="371731"/>
    <lineage>
        <taxon>Bacteria</taxon>
        <taxon>Pseudomonadati</taxon>
        <taxon>Pseudomonadota</taxon>
        <taxon>Alphaproteobacteria</taxon>
        <taxon>Rhodobacterales</taxon>
        <taxon>Rhodobacter group</taxon>
        <taxon>Rhodobacter</taxon>
    </lineage>
</organism>
<dbReference type="AlphaFoldDB" id="C8S3Y1"/>
<accession>C8S3Y1</accession>
<reference evidence="2 3" key="1">
    <citation type="submission" date="2009-08" db="EMBL/GenBank/DDBJ databases">
        <title>The draft genome of Rhodobacter sp. SW2.</title>
        <authorList>
            <consortium name="US DOE Joint Genome Institute (JGI-PGF)"/>
            <person name="Lucas S."/>
            <person name="Copeland A."/>
            <person name="Lapidus A."/>
            <person name="Glavina del Rio T."/>
            <person name="Tice H."/>
            <person name="Bruce D."/>
            <person name="Goodwin L."/>
            <person name="Pitluck S."/>
            <person name="Larimer F."/>
            <person name="Land M.L."/>
            <person name="Hauser L."/>
            <person name="Emerson D."/>
        </authorList>
    </citation>
    <scope>NUCLEOTIDE SEQUENCE [LARGE SCALE GENOMIC DNA]</scope>
    <source>
        <strain evidence="2 3">SW2</strain>
    </source>
</reference>
<keyword evidence="1" id="KW-0812">Transmembrane</keyword>
<comment type="caution">
    <text evidence="2">The sequence shown here is derived from an EMBL/GenBank/DDBJ whole genome shotgun (WGS) entry which is preliminary data.</text>
</comment>
<evidence type="ECO:0000256" key="1">
    <source>
        <dbReference type="SAM" id="Phobius"/>
    </source>
</evidence>
<dbReference type="Proteomes" id="UP000010121">
    <property type="component" value="Unassembled WGS sequence"/>
</dbReference>
<protein>
    <submittedName>
        <fullName evidence="2">Uncharacterized protein</fullName>
    </submittedName>
</protein>
<name>C8S3Y1_9RHOB</name>
<proteinExistence type="predicted"/>
<keyword evidence="3" id="KW-1185">Reference proteome</keyword>
<keyword evidence="1" id="KW-1133">Transmembrane helix</keyword>
<feature type="transmembrane region" description="Helical" evidence="1">
    <location>
        <begin position="20"/>
        <end position="38"/>
    </location>
</feature>
<dbReference type="EMBL" id="ACYY01000021">
    <property type="protein sequence ID" value="EEW24350.1"/>
    <property type="molecule type" value="Genomic_DNA"/>
</dbReference>
<sequence length="40" mass="4213">MLTQIKAILARSQGTLIEDAIGVASLFSLLIVGLYLPALV</sequence>
<evidence type="ECO:0000313" key="3">
    <source>
        <dbReference type="Proteomes" id="UP000010121"/>
    </source>
</evidence>
<evidence type="ECO:0000313" key="2">
    <source>
        <dbReference type="EMBL" id="EEW24350.1"/>
    </source>
</evidence>
<keyword evidence="1" id="KW-0472">Membrane</keyword>